<sequence>MMPYILVFMVCIFLTSISSRKEIIPLLLSCLILSLFAGFRDKNIGSDTDFYPHWYISEIRYIHNLIDLITIETERNLDKGYLFLYWIASWIGNQYWIGLFLTELVISVFTFLGFIRLSRYFKGGIAIFTMAFLLLVFNYTLNAMRQECAISICFFAFSYLWEKKWIPYLCWTFVACTFHSSAIITLALPFLMMISYISNDKKRNLLISFLFLMMCTVTMAFWTLLDMIGDLGLFNEAYTMRYGEGGAFEGVERLPYAPLLLCLVFYLIMYNSYRKKIMDKNIFLFQFLITTIYLLCLTFQLLSVFLYRIGLYFYILSIYFFSIELSSKKTNPVLKIGCILYLMAYWIFLYVVKNTSETYPYTSKILGID</sequence>
<accession>A0A1Q6IDK5</accession>
<feature type="transmembrane region" description="Helical" evidence="1">
    <location>
        <begin position="205"/>
        <end position="225"/>
    </location>
</feature>
<keyword evidence="1" id="KW-0472">Membrane</keyword>
<dbReference type="EMBL" id="MNQU01000052">
    <property type="protein sequence ID" value="OKZ38951.1"/>
    <property type="molecule type" value="Genomic_DNA"/>
</dbReference>
<keyword evidence="1" id="KW-0812">Transmembrane</keyword>
<dbReference type="Proteomes" id="UP000186549">
    <property type="component" value="Unassembled WGS sequence"/>
</dbReference>
<comment type="caution">
    <text evidence="2">The sequence shown here is derived from an EMBL/GenBank/DDBJ whole genome shotgun (WGS) entry which is preliminary data.</text>
</comment>
<feature type="transmembrane region" description="Helical" evidence="1">
    <location>
        <begin position="333"/>
        <end position="352"/>
    </location>
</feature>
<keyword evidence="1" id="KW-1133">Transmembrane helix</keyword>
<feature type="transmembrane region" description="Helical" evidence="1">
    <location>
        <begin position="254"/>
        <end position="270"/>
    </location>
</feature>
<organism evidence="2 3">
    <name type="scientific">Bacteroides uniformis</name>
    <dbReference type="NCBI Taxonomy" id="820"/>
    <lineage>
        <taxon>Bacteria</taxon>
        <taxon>Pseudomonadati</taxon>
        <taxon>Bacteroidota</taxon>
        <taxon>Bacteroidia</taxon>
        <taxon>Bacteroidales</taxon>
        <taxon>Bacteroidaceae</taxon>
        <taxon>Bacteroides</taxon>
    </lineage>
</organism>
<evidence type="ECO:0000313" key="3">
    <source>
        <dbReference type="Proteomes" id="UP000186549"/>
    </source>
</evidence>
<feature type="transmembrane region" description="Helical" evidence="1">
    <location>
        <begin position="165"/>
        <end position="193"/>
    </location>
</feature>
<feature type="transmembrane region" description="Helical" evidence="1">
    <location>
        <begin position="95"/>
        <end position="117"/>
    </location>
</feature>
<dbReference type="InterPro" id="IPR049458">
    <property type="entry name" value="EpsG-like"/>
</dbReference>
<name>A0A1Q6IDK5_BACUN</name>
<protein>
    <submittedName>
        <fullName evidence="2">Polysaccharide polymerase</fullName>
    </submittedName>
</protein>
<gene>
    <name evidence="2" type="ORF">BHV79_03120</name>
</gene>
<evidence type="ECO:0000313" key="2">
    <source>
        <dbReference type="EMBL" id="OKZ38951.1"/>
    </source>
</evidence>
<dbReference type="AlphaFoldDB" id="A0A1Q6IDK5"/>
<feature type="transmembrane region" description="Helical" evidence="1">
    <location>
        <begin position="309"/>
        <end position="326"/>
    </location>
</feature>
<proteinExistence type="predicted"/>
<feature type="transmembrane region" description="Helical" evidence="1">
    <location>
        <begin position="124"/>
        <end position="141"/>
    </location>
</feature>
<reference evidence="2 3" key="1">
    <citation type="journal article" date="2016" name="Nat. Biotechnol.">
        <title>Measurement of bacterial replication rates in microbial communities.</title>
        <authorList>
            <person name="Brown C.T."/>
            <person name="Olm M.R."/>
            <person name="Thomas B.C."/>
            <person name="Banfield J.F."/>
        </authorList>
    </citation>
    <scope>NUCLEOTIDE SEQUENCE [LARGE SCALE GENOMIC DNA]</scope>
    <source>
        <strain evidence="2">45_41</strain>
    </source>
</reference>
<feature type="transmembrane region" description="Helical" evidence="1">
    <location>
        <begin position="282"/>
        <end position="303"/>
    </location>
</feature>
<dbReference type="Pfam" id="PF14897">
    <property type="entry name" value="EpsG"/>
    <property type="match status" value="1"/>
</dbReference>
<evidence type="ECO:0000256" key="1">
    <source>
        <dbReference type="SAM" id="Phobius"/>
    </source>
</evidence>